<dbReference type="GeneID" id="8746696"/>
<dbReference type="EMBL" id="GU071086">
    <property type="protein sequence ID" value="ADB03794.1"/>
    <property type="molecule type" value="Genomic_DNA"/>
</dbReference>
<dbReference type="OrthoDB" id="23506at10239"/>
<reference evidence="2 3" key="1">
    <citation type="journal article" date="2009" name="Proc. Natl. Acad. Sci. U.S.A.">
        <title>Giant Marseillevirus highlights the role of amoebae as a melting pot in emergence of chimeric microorganisms.</title>
        <authorList>
            <person name="Boyer M."/>
            <person name="Yutin N."/>
            <person name="Pagnier I."/>
            <person name="Barrassi L."/>
            <person name="Fournous G."/>
            <person name="Espinosa L."/>
            <person name="Robert C."/>
            <person name="Azza S."/>
            <person name="Sun S."/>
            <person name="Rossmann M.G."/>
            <person name="Suzan-Monti M."/>
            <person name="La Scola B."/>
            <person name="Koonin E.V."/>
            <person name="Raoult D."/>
        </authorList>
    </citation>
    <scope>NUCLEOTIDE SEQUENCE [LARGE SCALE GENOMIC DNA]</scope>
    <source>
        <strain evidence="2 3">T19</strain>
    </source>
</reference>
<protein>
    <submittedName>
        <fullName evidence="2">Uncharacterized protein</fullName>
    </submittedName>
</protein>
<gene>
    <name evidence="2" type="ORF">MAR_ORF001</name>
</gene>
<keyword evidence="1" id="KW-0175">Coiled coil</keyword>
<name>D2XA17_GBMV</name>
<dbReference type="KEGG" id="vg:8746696"/>
<sequence>MGSVLLPKVLEILEEYLVQRNEVSVEKQEDFHIFTEHCGSLLHWQESEDGRFREDSESSWVSEEEILQILRRRLSLNTVLATQHERRKRNFPGFHLESALLPLLLPKILEDCCLEEQEVGISYGYEPEGEPELEDLDNNSTWVTLYLKGSKKLICRWLEERNGDNENFIGDEEIHYWRNVKEAISSLRRKASPALAKETLRKLKEAKKKIEHLEERVEHLREKKRDIKYRPGKIGALKAQEHFEELAG</sequence>
<dbReference type="RefSeq" id="YP_003406756.1">
    <property type="nucleotide sequence ID" value="NC_013756.1"/>
</dbReference>
<organismHost>
    <name type="scientific">Acanthamoeba</name>
    <dbReference type="NCBI Taxonomy" id="5754"/>
</organismHost>
<dbReference type="SMR" id="D2XA17"/>
<feature type="coiled-coil region" evidence="1">
    <location>
        <begin position="196"/>
        <end position="230"/>
    </location>
</feature>
<evidence type="ECO:0000256" key="1">
    <source>
        <dbReference type="SAM" id="Coils"/>
    </source>
</evidence>
<proteinExistence type="predicted"/>
<keyword evidence="3" id="KW-1185">Reference proteome</keyword>
<evidence type="ECO:0000313" key="3">
    <source>
        <dbReference type="Proteomes" id="UP000029780"/>
    </source>
</evidence>
<organism evidence="2 3">
    <name type="scientific">Marseillevirus marseillevirus</name>
    <name type="common">GBM</name>
    <dbReference type="NCBI Taxonomy" id="694581"/>
    <lineage>
        <taxon>Viruses</taxon>
        <taxon>Varidnaviria</taxon>
        <taxon>Bamfordvirae</taxon>
        <taxon>Nucleocytoviricota</taxon>
        <taxon>Megaviricetes</taxon>
        <taxon>Pimascovirales</taxon>
        <taxon>Pimascovirales incertae sedis</taxon>
        <taxon>Marseilleviridae</taxon>
        <taxon>Marseillevirus</taxon>
        <taxon>Marseillevirus massiliense</taxon>
    </lineage>
</organism>
<dbReference type="Proteomes" id="UP000029780">
    <property type="component" value="Segment"/>
</dbReference>
<evidence type="ECO:0000313" key="2">
    <source>
        <dbReference type="EMBL" id="ADB03794.1"/>
    </source>
</evidence>
<accession>D2XA17</accession>